<comment type="caution">
    <text evidence="2">The sequence shown here is derived from an EMBL/GenBank/DDBJ whole genome shotgun (WGS) entry which is preliminary data.</text>
</comment>
<protein>
    <submittedName>
        <fullName evidence="2">Uncharacterized protein</fullName>
    </submittedName>
</protein>
<name>A0ABQ2F3A4_9DEIO</name>
<dbReference type="RefSeq" id="WP_189010915.1">
    <property type="nucleotide sequence ID" value="NZ_BMPP01000017.1"/>
</dbReference>
<proteinExistence type="predicted"/>
<accession>A0ABQ2F3A4</accession>
<dbReference type="Proteomes" id="UP000647587">
    <property type="component" value="Unassembled WGS sequence"/>
</dbReference>
<feature type="signal peptide" evidence="1">
    <location>
        <begin position="1"/>
        <end position="19"/>
    </location>
</feature>
<reference evidence="3" key="1">
    <citation type="journal article" date="2019" name="Int. J. Syst. Evol. Microbiol.">
        <title>The Global Catalogue of Microorganisms (GCM) 10K type strain sequencing project: providing services to taxonomists for standard genome sequencing and annotation.</title>
        <authorList>
            <consortium name="The Broad Institute Genomics Platform"/>
            <consortium name="The Broad Institute Genome Sequencing Center for Infectious Disease"/>
            <person name="Wu L."/>
            <person name="Ma J."/>
        </authorList>
    </citation>
    <scope>NUCLEOTIDE SEQUENCE [LARGE SCALE GENOMIC DNA]</scope>
    <source>
        <strain evidence="3">JCM 30331</strain>
    </source>
</reference>
<feature type="chain" id="PRO_5046770081" evidence="1">
    <location>
        <begin position="20"/>
        <end position="175"/>
    </location>
</feature>
<keyword evidence="1" id="KW-0732">Signal</keyword>
<gene>
    <name evidence="2" type="ORF">GCM10008955_34140</name>
</gene>
<evidence type="ECO:0000256" key="1">
    <source>
        <dbReference type="SAM" id="SignalP"/>
    </source>
</evidence>
<sequence>MRRLLSLLVLSTLPISVSAAEVTIPNTRVSYEVTKDPISDRNTSSIYLDEQSSDTYVEFVCTDGIPVFYLHTGNLLMTQAEYDQDKIPALTYRVDSQTARVVPAASLEEAEDMDDDTHLTSLAVTDRNDALMLSVFRNAQTRVALRVTRSGGRELTYMFPVRGFTQALKAVNNCR</sequence>
<evidence type="ECO:0000313" key="2">
    <source>
        <dbReference type="EMBL" id="GGK37421.1"/>
    </source>
</evidence>
<organism evidence="2 3">
    <name type="scientific">Deinococcus malanensis</name>
    <dbReference type="NCBI Taxonomy" id="1706855"/>
    <lineage>
        <taxon>Bacteria</taxon>
        <taxon>Thermotogati</taxon>
        <taxon>Deinococcota</taxon>
        <taxon>Deinococci</taxon>
        <taxon>Deinococcales</taxon>
        <taxon>Deinococcaceae</taxon>
        <taxon>Deinococcus</taxon>
    </lineage>
</organism>
<dbReference type="EMBL" id="BMPP01000017">
    <property type="protein sequence ID" value="GGK37421.1"/>
    <property type="molecule type" value="Genomic_DNA"/>
</dbReference>
<keyword evidence="3" id="KW-1185">Reference proteome</keyword>
<evidence type="ECO:0000313" key="3">
    <source>
        <dbReference type="Proteomes" id="UP000647587"/>
    </source>
</evidence>